<dbReference type="Gene3D" id="3.20.20.80">
    <property type="entry name" value="Glycosidases"/>
    <property type="match status" value="1"/>
</dbReference>
<evidence type="ECO:0000256" key="2">
    <source>
        <dbReference type="ARBA" id="ARBA00007849"/>
    </source>
</evidence>
<sequence length="676" mass="75672">MAAPSDPMKPSVPISYPITDLETLISRAYFDSFHYPFNISSVPLPAASVVTPPRRRILVCHDFKGGYTDDDKWVQGGTNADAYAIWHWYLMDVFVYFSHHLVTLPPPGWTNAAHTHGVKVLGTFITEWGKGREICNTLLETTESARTYAERLAELADMLGFDGWLLNMEVSLHPQQIPILKEFVGHLTQTVHNVVPGSLVIWYDSVTMDGKLDYQNQLNEKNKPFFDLCDGIFCNYGWKENYPKDSGTVAGDRRFDVYMGIDVWGRGTYGGGQWNTVVSLDVLKNDDVSAAIFGPGWVYETQQLPDFQTAQNRWWCLVEKSWEVLQSYPNILPFYSNFDQGHGNHYSVGGFRLVDSSWNNMSCQGFQPVLDCKESSQSSMLVFNNFEDASYIGGGSITCKGSLNINDIFLTRLFLGQLTLEQSVSLNYYVKSDGNSLMGLKLSFSSNLNRITQVLLLPEAELPMGQLTSKYDRIILAQRSYRKDLFLGSDWVQYESSITMNGYTLTDIGLLCYFKKPVEVNTSLCNKTTARIADESAYNASLGLIRLQISGQSIEFPSANSWITQGENISWSSNNKGLRTVSLKINWKLKAGTSQAFVAYNIYVQKISNDINKRDYSTASTAEFLATTKAGVYYISALEVPSGVTNLILVIQVCAVDGTSQDLDKSPTYQLAVEGQ</sequence>
<dbReference type="InterPro" id="IPR005201">
    <property type="entry name" value="TIM_ENGase"/>
</dbReference>
<evidence type="ECO:0000259" key="9">
    <source>
        <dbReference type="Pfam" id="PF03644"/>
    </source>
</evidence>
<feature type="domain" description="Cytosolic endo-beta-N-acetylglucosaminidase TIM barrel" evidence="9">
    <location>
        <begin position="68"/>
        <end position="346"/>
    </location>
</feature>
<gene>
    <name evidence="11" type="ORF">IEQ34_000757</name>
</gene>
<comment type="similarity">
    <text evidence="2">Belongs to the glycosyl hydrolase 85 family.</text>
</comment>
<reference evidence="11 12" key="1">
    <citation type="journal article" date="2021" name="Hortic Res">
        <title>Chromosome-scale assembly of the Dendrobium chrysotoxum genome enhances the understanding of orchid evolution.</title>
        <authorList>
            <person name="Zhang Y."/>
            <person name="Zhang G.Q."/>
            <person name="Zhang D."/>
            <person name="Liu X.D."/>
            <person name="Xu X.Y."/>
            <person name="Sun W.H."/>
            <person name="Yu X."/>
            <person name="Zhu X."/>
            <person name="Wang Z.W."/>
            <person name="Zhao X."/>
            <person name="Zhong W.Y."/>
            <person name="Chen H."/>
            <person name="Yin W.L."/>
            <person name="Huang T."/>
            <person name="Niu S.C."/>
            <person name="Liu Z.J."/>
        </authorList>
    </citation>
    <scope>NUCLEOTIDE SEQUENCE [LARGE SCALE GENOMIC DNA]</scope>
    <source>
        <strain evidence="11">Lindl</strain>
    </source>
</reference>
<accession>A0AAV7HTA7</accession>
<organism evidence="11 12">
    <name type="scientific">Dendrobium chrysotoxum</name>
    <name type="common">Orchid</name>
    <dbReference type="NCBI Taxonomy" id="161865"/>
    <lineage>
        <taxon>Eukaryota</taxon>
        <taxon>Viridiplantae</taxon>
        <taxon>Streptophyta</taxon>
        <taxon>Embryophyta</taxon>
        <taxon>Tracheophyta</taxon>
        <taxon>Spermatophyta</taxon>
        <taxon>Magnoliopsida</taxon>
        <taxon>Liliopsida</taxon>
        <taxon>Asparagales</taxon>
        <taxon>Orchidaceae</taxon>
        <taxon>Epidendroideae</taxon>
        <taxon>Malaxideae</taxon>
        <taxon>Dendrobiinae</taxon>
        <taxon>Dendrobium</taxon>
    </lineage>
</organism>
<dbReference type="InterPro" id="IPR032979">
    <property type="entry name" value="ENGase"/>
</dbReference>
<dbReference type="GO" id="GO:0006491">
    <property type="term" value="P:N-glycan processing"/>
    <property type="evidence" value="ECO:0007669"/>
    <property type="project" value="UniProtKB-ARBA"/>
</dbReference>
<evidence type="ECO:0000256" key="1">
    <source>
        <dbReference type="ARBA" id="ARBA00004514"/>
    </source>
</evidence>
<proteinExistence type="inferred from homology"/>
<feature type="domain" description="Cytosolic endo-beta-N-acetylglucosaminidase C-terminal" evidence="10">
    <location>
        <begin position="555"/>
        <end position="674"/>
    </location>
</feature>
<keyword evidence="5" id="KW-0378">Hydrolase</keyword>
<dbReference type="CDD" id="cd06547">
    <property type="entry name" value="GH85_ENGase"/>
    <property type="match status" value="1"/>
</dbReference>
<evidence type="ECO:0000256" key="3">
    <source>
        <dbReference type="ARBA" id="ARBA00012566"/>
    </source>
</evidence>
<dbReference type="GO" id="GO:0033925">
    <property type="term" value="F:mannosyl-glycoprotein endo-beta-N-acetylglucosaminidase activity"/>
    <property type="evidence" value="ECO:0007669"/>
    <property type="project" value="UniProtKB-EC"/>
</dbReference>
<keyword evidence="4" id="KW-0963">Cytoplasm</keyword>
<dbReference type="PANTHER" id="PTHR13246">
    <property type="entry name" value="ENDO BETA N-ACETYLGLUCOSAMINIDASE"/>
    <property type="match status" value="1"/>
</dbReference>
<dbReference type="InterPro" id="IPR057882">
    <property type="entry name" value="ENGase_C"/>
</dbReference>
<dbReference type="Gene3D" id="2.60.120.260">
    <property type="entry name" value="Galactose-binding domain-like"/>
    <property type="match status" value="1"/>
</dbReference>
<comment type="caution">
    <text evidence="11">The sequence shown here is derived from an EMBL/GenBank/DDBJ whole genome shotgun (WGS) entry which is preliminary data.</text>
</comment>
<dbReference type="GO" id="GO:0005829">
    <property type="term" value="C:cytosol"/>
    <property type="evidence" value="ECO:0007669"/>
    <property type="project" value="UniProtKB-SubCell"/>
</dbReference>
<dbReference type="EC" id="3.2.1.96" evidence="3"/>
<comment type="catalytic activity">
    <reaction evidence="7">
        <text>an N(4)-(oligosaccharide-(1-&gt;3)-[oligosaccharide-(1-&gt;6)]-beta-D-Man-(1-&gt;4)-beta-D-GlcNAc-(1-&gt;4)-alpha-D-GlcNAc)-L-asparaginyl-[protein] + H2O = an oligosaccharide-(1-&gt;3)-[oligosaccharide-(1-&gt;6)]-beta-D-Man-(1-&gt;4)-D-GlcNAc + N(4)-(N-acetyl-beta-D-glucosaminyl)-L-asparaginyl-[protein]</text>
        <dbReference type="Rhea" id="RHEA:73067"/>
        <dbReference type="Rhea" id="RHEA-COMP:12603"/>
        <dbReference type="Rhea" id="RHEA-COMP:18176"/>
        <dbReference type="ChEBI" id="CHEBI:15377"/>
        <dbReference type="ChEBI" id="CHEBI:132248"/>
        <dbReference type="ChEBI" id="CHEBI:192714"/>
        <dbReference type="ChEBI" id="CHEBI:192715"/>
        <dbReference type="EC" id="3.2.1.96"/>
    </reaction>
</comment>
<evidence type="ECO:0000256" key="6">
    <source>
        <dbReference type="ARBA" id="ARBA00023295"/>
    </source>
</evidence>
<protein>
    <recommendedName>
        <fullName evidence="3">mannosyl-glycoprotein endo-beta-N-acetylglucosaminidase</fullName>
        <ecNumber evidence="3">3.2.1.96</ecNumber>
    </recommendedName>
</protein>
<dbReference type="Proteomes" id="UP000775213">
    <property type="component" value="Unassembled WGS sequence"/>
</dbReference>
<dbReference type="Pfam" id="PF25529">
    <property type="entry name" value="Ig_ENGASE1_C"/>
    <property type="match status" value="1"/>
</dbReference>
<dbReference type="PANTHER" id="PTHR13246:SF1">
    <property type="entry name" value="CYTOSOLIC ENDO-BETA-N-ACETYLGLUCOSAMINIDASE"/>
    <property type="match status" value="1"/>
</dbReference>
<dbReference type="FunFam" id="3.20.20.80:FF:000043">
    <property type="entry name" value="cytosolic endo-beta-N-acetylglucosaminidase"/>
    <property type="match status" value="1"/>
</dbReference>
<keyword evidence="12" id="KW-1185">Reference proteome</keyword>
<keyword evidence="6" id="KW-0326">Glycosidase</keyword>
<dbReference type="EMBL" id="JAGFBR010000001">
    <property type="protein sequence ID" value="KAH0471034.1"/>
    <property type="molecule type" value="Genomic_DNA"/>
</dbReference>
<name>A0AAV7HTA7_DENCH</name>
<dbReference type="AlphaFoldDB" id="A0AAV7HTA7"/>
<comment type="function">
    <text evidence="8">Endoglycosidase that releases N-glycans from glycoproteins by cleaving the beta-1,4-glycosidic bond in the N,N'-diacetylchitobiose core. Involved in the production of high-mannose type N-glycans during plant development and fruit maturation.</text>
</comment>
<dbReference type="Pfam" id="PF03644">
    <property type="entry name" value="Glyco_hydro_85"/>
    <property type="match status" value="1"/>
</dbReference>
<comment type="subcellular location">
    <subcellularLocation>
        <location evidence="1">Cytoplasm</location>
        <location evidence="1">Cytosol</location>
    </subcellularLocation>
</comment>
<evidence type="ECO:0000313" key="11">
    <source>
        <dbReference type="EMBL" id="KAH0471034.1"/>
    </source>
</evidence>
<evidence type="ECO:0000256" key="5">
    <source>
        <dbReference type="ARBA" id="ARBA00022801"/>
    </source>
</evidence>
<evidence type="ECO:0000259" key="10">
    <source>
        <dbReference type="Pfam" id="PF25529"/>
    </source>
</evidence>
<evidence type="ECO:0000313" key="12">
    <source>
        <dbReference type="Proteomes" id="UP000775213"/>
    </source>
</evidence>
<evidence type="ECO:0000256" key="4">
    <source>
        <dbReference type="ARBA" id="ARBA00022490"/>
    </source>
</evidence>
<evidence type="ECO:0000256" key="8">
    <source>
        <dbReference type="ARBA" id="ARBA00060018"/>
    </source>
</evidence>
<evidence type="ECO:0000256" key="7">
    <source>
        <dbReference type="ARBA" id="ARBA00034414"/>
    </source>
</evidence>